<dbReference type="CDD" id="cd01992">
    <property type="entry name" value="TilS_N"/>
    <property type="match status" value="1"/>
</dbReference>
<dbReference type="Pfam" id="PF11734">
    <property type="entry name" value="TilS_C"/>
    <property type="match status" value="1"/>
</dbReference>
<protein>
    <recommendedName>
        <fullName evidence="8">tRNA(Ile)-lysidine synthase</fullName>
        <ecNumber evidence="8">6.3.4.19</ecNumber>
    </recommendedName>
    <alternativeName>
        <fullName evidence="8">tRNA(Ile)-2-lysyl-cytidine synthase</fullName>
    </alternativeName>
    <alternativeName>
        <fullName evidence="8">tRNA(Ile)-lysidine synthetase</fullName>
    </alternativeName>
</protein>
<sequence>MHQALELIHKVVKQYQIQHLYVAYSGGVDSTALLHLVTQLKRNINIHAIHIHHGLSKNADHWLEVCQIEAAQLSIQFTAHRLSPPTKRNNIEHWARTERYAFFESVMQQTPHSLLLTAHHIEDQAETFLLQALRGNGVKGLAAIAKEKPFANGLLLRPFLDLNKSELIAYCQHHQLTWIEDESNQSTDFRRNALRHNIMPKLREILPQADATLARSAELCSEADRLIHELLAPHLAKITTDNHLDLIQFTTYSSLQQKQLLKMWLTEHNLYPSHAQLLQIHTGAQNMQSNWHYTLAESHLSIVNGYLLIKTNTSPTLVTTTDVDIVQWLNEQQQTIFSLDNLMIRPRQAGDRCRPLYRHKSQSLKVIFQEQGISAQDRSHAQIITLTTEPDHIIAVYPFFVCH</sequence>
<dbReference type="GO" id="GO:0032267">
    <property type="term" value="F:tRNA(Ile)-lysidine synthase activity"/>
    <property type="evidence" value="ECO:0007669"/>
    <property type="project" value="UniProtKB-EC"/>
</dbReference>
<dbReference type="Gene3D" id="3.40.50.620">
    <property type="entry name" value="HUPs"/>
    <property type="match status" value="1"/>
</dbReference>
<accession>A0A8J2Z502</accession>
<evidence type="ECO:0000256" key="5">
    <source>
        <dbReference type="ARBA" id="ARBA00022741"/>
    </source>
</evidence>
<evidence type="ECO:0000256" key="2">
    <source>
        <dbReference type="ARBA" id="ARBA00022490"/>
    </source>
</evidence>
<evidence type="ECO:0000259" key="9">
    <source>
        <dbReference type="SMART" id="SM00977"/>
    </source>
</evidence>
<keyword evidence="11" id="KW-1185">Reference proteome</keyword>
<dbReference type="PANTHER" id="PTHR43033:SF1">
    <property type="entry name" value="TRNA(ILE)-LYSIDINE SYNTHASE-RELATED"/>
    <property type="match status" value="1"/>
</dbReference>
<dbReference type="OrthoDB" id="9807403at2"/>
<dbReference type="EC" id="6.3.4.19" evidence="8"/>
<dbReference type="NCBIfam" id="TIGR02433">
    <property type="entry name" value="lysidine_TilS_C"/>
    <property type="match status" value="1"/>
</dbReference>
<keyword evidence="6 8" id="KW-0067">ATP-binding</keyword>
<reference evidence="10" key="2">
    <citation type="submission" date="2020-09" db="EMBL/GenBank/DDBJ databases">
        <authorList>
            <person name="Sun Q."/>
            <person name="Zhou Y."/>
        </authorList>
    </citation>
    <scope>NUCLEOTIDE SEQUENCE</scope>
    <source>
        <strain evidence="10">CGMCC 1.15758</strain>
    </source>
</reference>
<dbReference type="NCBIfam" id="TIGR02432">
    <property type="entry name" value="lysidine_TilS_N"/>
    <property type="match status" value="1"/>
</dbReference>
<dbReference type="PANTHER" id="PTHR43033">
    <property type="entry name" value="TRNA(ILE)-LYSIDINE SYNTHASE-RELATED"/>
    <property type="match status" value="1"/>
</dbReference>
<name>A0A8J2Z502_9GAMM</name>
<dbReference type="GO" id="GO:0006400">
    <property type="term" value="P:tRNA modification"/>
    <property type="evidence" value="ECO:0007669"/>
    <property type="project" value="UniProtKB-UniRule"/>
</dbReference>
<dbReference type="InterPro" id="IPR012094">
    <property type="entry name" value="tRNA_Ile_lys_synt"/>
</dbReference>
<comment type="subcellular location">
    <subcellularLocation>
        <location evidence="1 8">Cytoplasm</location>
    </subcellularLocation>
</comment>
<dbReference type="InterPro" id="IPR014729">
    <property type="entry name" value="Rossmann-like_a/b/a_fold"/>
</dbReference>
<dbReference type="SMART" id="SM00977">
    <property type="entry name" value="TilS_C"/>
    <property type="match status" value="1"/>
</dbReference>
<feature type="domain" description="Lysidine-tRNA(Ile) synthetase C-terminal" evidence="9">
    <location>
        <begin position="342"/>
        <end position="399"/>
    </location>
</feature>
<evidence type="ECO:0000313" key="10">
    <source>
        <dbReference type="EMBL" id="GGG00433.1"/>
    </source>
</evidence>
<evidence type="ECO:0000256" key="6">
    <source>
        <dbReference type="ARBA" id="ARBA00022840"/>
    </source>
</evidence>
<reference evidence="10" key="1">
    <citation type="journal article" date="2014" name="Int. J. Syst. Evol. Microbiol.">
        <title>Complete genome sequence of Corynebacterium casei LMG S-19264T (=DSM 44701T), isolated from a smear-ripened cheese.</title>
        <authorList>
            <consortium name="US DOE Joint Genome Institute (JGI-PGF)"/>
            <person name="Walter F."/>
            <person name="Albersmeier A."/>
            <person name="Kalinowski J."/>
            <person name="Ruckert C."/>
        </authorList>
    </citation>
    <scope>NUCLEOTIDE SEQUENCE</scope>
    <source>
        <strain evidence="10">CGMCC 1.15758</strain>
    </source>
</reference>
<dbReference type="AlphaFoldDB" id="A0A8J2Z502"/>
<evidence type="ECO:0000256" key="7">
    <source>
        <dbReference type="ARBA" id="ARBA00048539"/>
    </source>
</evidence>
<comment type="domain">
    <text evidence="8">The N-terminal region contains the highly conserved SGGXDS motif, predicted to be a P-loop motif involved in ATP binding.</text>
</comment>
<comment type="function">
    <text evidence="8">Ligates lysine onto the cytidine present at position 34 of the AUA codon-specific tRNA(Ile) that contains the anticodon CAU, in an ATP-dependent manner. Cytidine is converted to lysidine, thus changing the amino acid specificity of the tRNA from methionine to isoleucine.</text>
</comment>
<comment type="similarity">
    <text evidence="8">Belongs to the tRNA(Ile)-lysidine synthase family.</text>
</comment>
<evidence type="ECO:0000256" key="4">
    <source>
        <dbReference type="ARBA" id="ARBA00022694"/>
    </source>
</evidence>
<keyword evidence="5 8" id="KW-0547">Nucleotide-binding</keyword>
<dbReference type="GO" id="GO:0005737">
    <property type="term" value="C:cytoplasm"/>
    <property type="evidence" value="ECO:0007669"/>
    <property type="project" value="UniProtKB-SubCell"/>
</dbReference>
<dbReference type="EMBL" id="BMJS01000019">
    <property type="protein sequence ID" value="GGG00433.1"/>
    <property type="molecule type" value="Genomic_DNA"/>
</dbReference>
<comment type="caution">
    <text evidence="10">The sequence shown here is derived from an EMBL/GenBank/DDBJ whole genome shotgun (WGS) entry which is preliminary data.</text>
</comment>
<dbReference type="GO" id="GO:0005524">
    <property type="term" value="F:ATP binding"/>
    <property type="evidence" value="ECO:0007669"/>
    <property type="project" value="UniProtKB-UniRule"/>
</dbReference>
<evidence type="ECO:0000313" key="11">
    <source>
        <dbReference type="Proteomes" id="UP000636949"/>
    </source>
</evidence>
<keyword evidence="3 8" id="KW-0436">Ligase</keyword>
<organism evidence="10 11">
    <name type="scientific">Cysteiniphilum litorale</name>
    <dbReference type="NCBI Taxonomy" id="2056700"/>
    <lineage>
        <taxon>Bacteria</taxon>
        <taxon>Pseudomonadati</taxon>
        <taxon>Pseudomonadota</taxon>
        <taxon>Gammaproteobacteria</taxon>
        <taxon>Thiotrichales</taxon>
        <taxon>Fastidiosibacteraceae</taxon>
        <taxon>Cysteiniphilum</taxon>
    </lineage>
</organism>
<evidence type="ECO:0000256" key="8">
    <source>
        <dbReference type="HAMAP-Rule" id="MF_01161"/>
    </source>
</evidence>
<proteinExistence type="inferred from homology"/>
<dbReference type="SUPFAM" id="SSF52402">
    <property type="entry name" value="Adenine nucleotide alpha hydrolases-like"/>
    <property type="match status" value="1"/>
</dbReference>
<dbReference type="Proteomes" id="UP000636949">
    <property type="component" value="Unassembled WGS sequence"/>
</dbReference>
<comment type="catalytic activity">
    <reaction evidence="7 8">
        <text>cytidine(34) in tRNA(Ile2) + L-lysine + ATP = lysidine(34) in tRNA(Ile2) + AMP + diphosphate + H(+)</text>
        <dbReference type="Rhea" id="RHEA:43744"/>
        <dbReference type="Rhea" id="RHEA-COMP:10625"/>
        <dbReference type="Rhea" id="RHEA-COMP:10670"/>
        <dbReference type="ChEBI" id="CHEBI:15378"/>
        <dbReference type="ChEBI" id="CHEBI:30616"/>
        <dbReference type="ChEBI" id="CHEBI:32551"/>
        <dbReference type="ChEBI" id="CHEBI:33019"/>
        <dbReference type="ChEBI" id="CHEBI:82748"/>
        <dbReference type="ChEBI" id="CHEBI:83665"/>
        <dbReference type="ChEBI" id="CHEBI:456215"/>
        <dbReference type="EC" id="6.3.4.19"/>
    </reaction>
</comment>
<dbReference type="Pfam" id="PF01171">
    <property type="entry name" value="ATP_bind_3"/>
    <property type="match status" value="1"/>
</dbReference>
<dbReference type="HAMAP" id="MF_01161">
    <property type="entry name" value="tRNA_Ile_lys_synt"/>
    <property type="match status" value="1"/>
</dbReference>
<dbReference type="InterPro" id="IPR012796">
    <property type="entry name" value="Lysidine-tRNA-synth_C"/>
</dbReference>
<evidence type="ECO:0000256" key="3">
    <source>
        <dbReference type="ARBA" id="ARBA00022598"/>
    </source>
</evidence>
<dbReference type="SUPFAM" id="SSF82829">
    <property type="entry name" value="MesJ substrate recognition domain-like"/>
    <property type="match status" value="1"/>
</dbReference>
<dbReference type="SUPFAM" id="SSF56037">
    <property type="entry name" value="PheT/TilS domain"/>
    <property type="match status" value="1"/>
</dbReference>
<evidence type="ECO:0000256" key="1">
    <source>
        <dbReference type="ARBA" id="ARBA00004496"/>
    </source>
</evidence>
<gene>
    <name evidence="8 10" type="primary">tilS</name>
    <name evidence="10" type="ORF">GCM10010995_17180</name>
</gene>
<feature type="binding site" evidence="8">
    <location>
        <begin position="25"/>
        <end position="30"/>
    </location>
    <ligand>
        <name>ATP</name>
        <dbReference type="ChEBI" id="CHEBI:30616"/>
    </ligand>
</feature>
<keyword evidence="2 8" id="KW-0963">Cytoplasm</keyword>
<dbReference type="InterPro" id="IPR011063">
    <property type="entry name" value="TilS/TtcA_N"/>
</dbReference>
<dbReference type="RefSeq" id="WP_117002992.1">
    <property type="nucleotide sequence ID" value="NZ_BMJS01000019.1"/>
</dbReference>
<keyword evidence="4 8" id="KW-0819">tRNA processing</keyword>
<dbReference type="InterPro" id="IPR012795">
    <property type="entry name" value="tRNA_Ile_lys_synt_N"/>
</dbReference>